<dbReference type="PANTHER" id="PTHR18843:SF7">
    <property type="entry name" value="LAMINA-ASSOCIATED POLYPEPTIDE 1B ISOFORM 1-RELATED"/>
    <property type="match status" value="1"/>
</dbReference>
<evidence type="ECO:0000313" key="6">
    <source>
        <dbReference type="EMBL" id="JAB66128.1"/>
    </source>
</evidence>
<evidence type="ECO:0000256" key="1">
    <source>
        <dbReference type="ARBA" id="ARBA00004370"/>
    </source>
</evidence>
<feature type="transmembrane region" description="Helical" evidence="5">
    <location>
        <begin position="82"/>
        <end position="103"/>
    </location>
</feature>
<proteinExistence type="predicted"/>
<evidence type="ECO:0000256" key="4">
    <source>
        <dbReference type="ARBA" id="ARBA00023136"/>
    </source>
</evidence>
<sequence length="301" mass="34807">MVKPKASSTPKIVDISHRRPIGDVNNDSIQSPIVSYTYEHVVKKKTFESNSEEDYDDFVDSNDETDNRTEERTTNTAFCNCVGSPFILITIVIILLGVFLYIIPEEQNRVSASPSIEILSQEFPSQEEDFWIYIKEGIQDIKKFHKPRTFLLLYNNEGQETLIKILTRIIKYATCSLTNCTASPVILKASDLNDPNILEDYGNIITRNKVKLEESGVMIVKNLEKVPGVSAQAFHSFCDEFNPVVNKALFIFTMKVDKFHDNDYKYVEKYLYDHWKDIDEDNFYPLFTRIVNVILRIMVEK</sequence>
<comment type="subcellular location">
    <subcellularLocation>
        <location evidence="1">Membrane</location>
    </subcellularLocation>
</comment>
<reference evidence="6" key="1">
    <citation type="submission" date="2013-07" db="EMBL/GenBank/DDBJ databases">
        <title>Midgut Transcriptome Profiling of Anoplphora glabripennis, a Lignocellulose Degrading, Wood-Boring Cerambycid.</title>
        <authorList>
            <person name="Scully E.D."/>
            <person name="Hoover K."/>
            <person name="Carlson J.E."/>
            <person name="Tien M."/>
            <person name="Geib S.M."/>
        </authorList>
    </citation>
    <scope>NUCLEOTIDE SEQUENCE</scope>
</reference>
<organism evidence="6">
    <name type="scientific">Anoplophora glabripennis</name>
    <name type="common">Asian longhorn beetle</name>
    <name type="synonym">Anoplophora nobilis</name>
    <dbReference type="NCBI Taxonomy" id="217634"/>
    <lineage>
        <taxon>Eukaryota</taxon>
        <taxon>Metazoa</taxon>
        <taxon>Ecdysozoa</taxon>
        <taxon>Arthropoda</taxon>
        <taxon>Hexapoda</taxon>
        <taxon>Insecta</taxon>
        <taxon>Pterygota</taxon>
        <taxon>Neoptera</taxon>
        <taxon>Endopterygota</taxon>
        <taxon>Coleoptera</taxon>
        <taxon>Polyphaga</taxon>
        <taxon>Cucujiformia</taxon>
        <taxon>Chrysomeloidea</taxon>
        <taxon>Cerambycidae</taxon>
        <taxon>Lamiinae</taxon>
        <taxon>Lamiini</taxon>
        <taxon>Anoplophora</taxon>
    </lineage>
</organism>
<dbReference type="GO" id="GO:0001671">
    <property type="term" value="F:ATPase activator activity"/>
    <property type="evidence" value="ECO:0007669"/>
    <property type="project" value="InterPro"/>
</dbReference>
<dbReference type="EMBL" id="GALX01002338">
    <property type="protein sequence ID" value="JAB66128.1"/>
    <property type="molecule type" value="Transcribed_RNA"/>
</dbReference>
<keyword evidence="4 5" id="KW-0472">Membrane</keyword>
<evidence type="ECO:0008006" key="7">
    <source>
        <dbReference type="Google" id="ProtNLM"/>
    </source>
</evidence>
<name>V5GZZ8_ANOGL</name>
<keyword evidence="3 5" id="KW-1133">Transmembrane helix</keyword>
<dbReference type="PANTHER" id="PTHR18843">
    <property type="entry name" value="TORSIN-1A-INTERACTING PROTEIN"/>
    <property type="match status" value="1"/>
</dbReference>
<dbReference type="AlphaFoldDB" id="V5GZZ8"/>
<dbReference type="GO" id="GO:0061024">
    <property type="term" value="P:membrane organization"/>
    <property type="evidence" value="ECO:0007669"/>
    <property type="project" value="TreeGrafter"/>
</dbReference>
<protein>
    <recommendedName>
        <fullName evidence="7">Torsin-1A-interacting protein</fullName>
    </recommendedName>
</protein>
<dbReference type="InterPro" id="IPR008662">
    <property type="entry name" value="TOIP1/2"/>
</dbReference>
<dbReference type="Gene3D" id="3.40.50.12190">
    <property type="match status" value="1"/>
</dbReference>
<dbReference type="GO" id="GO:0016020">
    <property type="term" value="C:membrane"/>
    <property type="evidence" value="ECO:0007669"/>
    <property type="project" value="UniProtKB-SubCell"/>
</dbReference>
<dbReference type="InterPro" id="IPR038599">
    <property type="entry name" value="LAP1C-like_C_sf"/>
</dbReference>
<accession>V5GZZ8</accession>
<evidence type="ECO:0000256" key="3">
    <source>
        <dbReference type="ARBA" id="ARBA00022989"/>
    </source>
</evidence>
<evidence type="ECO:0000256" key="5">
    <source>
        <dbReference type="SAM" id="Phobius"/>
    </source>
</evidence>
<evidence type="ECO:0000256" key="2">
    <source>
        <dbReference type="ARBA" id="ARBA00022692"/>
    </source>
</evidence>
<keyword evidence="2 5" id="KW-0812">Transmembrane</keyword>